<name>A0A9P0TYQ4_PIEBR</name>
<accession>A0A9P0TYQ4</accession>
<evidence type="ECO:0000256" key="1">
    <source>
        <dbReference type="ARBA" id="ARBA00004651"/>
    </source>
</evidence>
<evidence type="ECO:0000256" key="2">
    <source>
        <dbReference type="ARBA" id="ARBA00022475"/>
    </source>
</evidence>
<keyword evidence="7 10" id="KW-0472">Membrane</keyword>
<feature type="transmembrane region" description="Helical" evidence="10">
    <location>
        <begin position="77"/>
        <end position="95"/>
    </location>
</feature>
<evidence type="ECO:0000256" key="8">
    <source>
        <dbReference type="ARBA" id="ARBA00023170"/>
    </source>
</evidence>
<keyword evidence="8" id="KW-0675">Receptor</keyword>
<organism evidence="11 12">
    <name type="scientific">Pieris brassicae</name>
    <name type="common">White butterfly</name>
    <name type="synonym">Large white butterfly</name>
    <dbReference type="NCBI Taxonomy" id="7116"/>
    <lineage>
        <taxon>Eukaryota</taxon>
        <taxon>Metazoa</taxon>
        <taxon>Ecdysozoa</taxon>
        <taxon>Arthropoda</taxon>
        <taxon>Hexapoda</taxon>
        <taxon>Insecta</taxon>
        <taxon>Pterygota</taxon>
        <taxon>Neoptera</taxon>
        <taxon>Endopterygota</taxon>
        <taxon>Lepidoptera</taxon>
        <taxon>Glossata</taxon>
        <taxon>Ditrysia</taxon>
        <taxon>Papilionoidea</taxon>
        <taxon>Pieridae</taxon>
        <taxon>Pierinae</taxon>
        <taxon>Pieris</taxon>
    </lineage>
</organism>
<comment type="caution">
    <text evidence="11">The sequence shown here is derived from an EMBL/GenBank/DDBJ whole genome shotgun (WGS) entry which is preliminary data.</text>
</comment>
<keyword evidence="6 10" id="KW-1133">Transmembrane helix</keyword>
<dbReference type="PANTHER" id="PTHR21137">
    <property type="entry name" value="ODORANT RECEPTOR"/>
    <property type="match status" value="1"/>
</dbReference>
<keyword evidence="2" id="KW-1003">Cell membrane</keyword>
<evidence type="ECO:0008006" key="13">
    <source>
        <dbReference type="Google" id="ProtNLM"/>
    </source>
</evidence>
<dbReference type="InterPro" id="IPR004117">
    <property type="entry name" value="7tm6_olfct_rcpt"/>
</dbReference>
<evidence type="ECO:0000256" key="7">
    <source>
        <dbReference type="ARBA" id="ARBA00023136"/>
    </source>
</evidence>
<comment type="subcellular location">
    <subcellularLocation>
        <location evidence="1">Cell membrane</location>
        <topology evidence="1">Multi-pass membrane protein</topology>
    </subcellularLocation>
</comment>
<reference evidence="11" key="1">
    <citation type="submission" date="2022-05" db="EMBL/GenBank/DDBJ databases">
        <authorList>
            <person name="Okamura Y."/>
        </authorList>
    </citation>
    <scope>NUCLEOTIDE SEQUENCE</scope>
</reference>
<keyword evidence="4 10" id="KW-0812">Transmembrane</keyword>
<keyword evidence="3" id="KW-0716">Sensory transduction</keyword>
<evidence type="ECO:0000256" key="9">
    <source>
        <dbReference type="ARBA" id="ARBA00023224"/>
    </source>
</evidence>
<sequence>MADIVEIRERNMIWHEECYEILKQCIIQYLTVKRFTNKLNATCKVYFLIIILLAMTLEAICFVELSLSHDLDIDTMTYAVLLIIVVIGIFILCNLGQIVDNACKELEEAATEKWYDHDMKYKKSVLIFYTAVTQGMPIYIYGSVTLSLETFTWFIKTGMSFYTVVRSVLEN</sequence>
<gene>
    <name evidence="11" type="ORF">PIBRA_LOCUS13825</name>
</gene>
<feature type="transmembrane region" description="Helical" evidence="10">
    <location>
        <begin position="45"/>
        <end position="65"/>
    </location>
</feature>
<dbReference type="GO" id="GO:0007165">
    <property type="term" value="P:signal transduction"/>
    <property type="evidence" value="ECO:0007669"/>
    <property type="project" value="UniProtKB-KW"/>
</dbReference>
<evidence type="ECO:0000256" key="4">
    <source>
        <dbReference type="ARBA" id="ARBA00022692"/>
    </source>
</evidence>
<evidence type="ECO:0000256" key="3">
    <source>
        <dbReference type="ARBA" id="ARBA00022606"/>
    </source>
</evidence>
<evidence type="ECO:0000256" key="10">
    <source>
        <dbReference type="SAM" id="Phobius"/>
    </source>
</evidence>
<dbReference type="AlphaFoldDB" id="A0A9P0TYQ4"/>
<proteinExistence type="predicted"/>
<evidence type="ECO:0000256" key="6">
    <source>
        <dbReference type="ARBA" id="ARBA00022989"/>
    </source>
</evidence>
<dbReference type="Pfam" id="PF02949">
    <property type="entry name" value="7tm_6"/>
    <property type="match status" value="1"/>
</dbReference>
<evidence type="ECO:0000313" key="11">
    <source>
        <dbReference type="EMBL" id="CAH4038237.1"/>
    </source>
</evidence>
<dbReference type="GO" id="GO:0005549">
    <property type="term" value="F:odorant binding"/>
    <property type="evidence" value="ECO:0007669"/>
    <property type="project" value="InterPro"/>
</dbReference>
<feature type="transmembrane region" description="Helical" evidence="10">
    <location>
        <begin position="125"/>
        <end position="144"/>
    </location>
</feature>
<protein>
    <recommendedName>
        <fullName evidence="13">Odorant receptor</fullName>
    </recommendedName>
</protein>
<keyword evidence="12" id="KW-1185">Reference proteome</keyword>
<dbReference type="EMBL" id="CALOZG010000086">
    <property type="protein sequence ID" value="CAH4038237.1"/>
    <property type="molecule type" value="Genomic_DNA"/>
</dbReference>
<dbReference type="Proteomes" id="UP001152562">
    <property type="component" value="Unassembled WGS sequence"/>
</dbReference>
<keyword evidence="5" id="KW-0552">Olfaction</keyword>
<dbReference type="GO" id="GO:0005886">
    <property type="term" value="C:plasma membrane"/>
    <property type="evidence" value="ECO:0007669"/>
    <property type="project" value="UniProtKB-SubCell"/>
</dbReference>
<dbReference type="GO" id="GO:0004984">
    <property type="term" value="F:olfactory receptor activity"/>
    <property type="evidence" value="ECO:0007669"/>
    <property type="project" value="InterPro"/>
</dbReference>
<evidence type="ECO:0000313" key="12">
    <source>
        <dbReference type="Proteomes" id="UP001152562"/>
    </source>
</evidence>
<evidence type="ECO:0000256" key="5">
    <source>
        <dbReference type="ARBA" id="ARBA00022725"/>
    </source>
</evidence>
<keyword evidence="9" id="KW-0807">Transducer</keyword>
<dbReference type="PANTHER" id="PTHR21137:SF35">
    <property type="entry name" value="ODORANT RECEPTOR 19A-RELATED"/>
    <property type="match status" value="1"/>
</dbReference>